<keyword evidence="5 6" id="KW-0408">Iron</keyword>
<protein>
    <submittedName>
        <fullName evidence="10">Cytochrome c2</fullName>
    </submittedName>
</protein>
<evidence type="ECO:0000313" key="11">
    <source>
        <dbReference type="Proteomes" id="UP000201838"/>
    </source>
</evidence>
<dbReference type="Gene3D" id="1.10.760.10">
    <property type="entry name" value="Cytochrome c-like domain"/>
    <property type="match status" value="2"/>
</dbReference>
<dbReference type="EMBL" id="FXXQ01000001">
    <property type="protein sequence ID" value="SMX21947.1"/>
    <property type="molecule type" value="Genomic_DNA"/>
</dbReference>
<feature type="region of interest" description="Disordered" evidence="8">
    <location>
        <begin position="355"/>
        <end position="389"/>
    </location>
</feature>
<dbReference type="RefSeq" id="WP_093971973.1">
    <property type="nucleotide sequence ID" value="NZ_FXXQ01000001.1"/>
</dbReference>
<dbReference type="OrthoDB" id="9779283at2"/>
<feature type="domain" description="Cytochrome c" evidence="9">
    <location>
        <begin position="163"/>
        <end position="251"/>
    </location>
</feature>
<evidence type="ECO:0000256" key="4">
    <source>
        <dbReference type="ARBA" id="ARBA00022982"/>
    </source>
</evidence>
<evidence type="ECO:0000313" key="10">
    <source>
        <dbReference type="EMBL" id="SMX21947.1"/>
    </source>
</evidence>
<keyword evidence="4" id="KW-0249">Electron transport</keyword>
<dbReference type="GO" id="GO:0009055">
    <property type="term" value="F:electron transfer activity"/>
    <property type="evidence" value="ECO:0007669"/>
    <property type="project" value="InterPro"/>
</dbReference>
<evidence type="ECO:0000259" key="9">
    <source>
        <dbReference type="PROSITE" id="PS51007"/>
    </source>
</evidence>
<dbReference type="PANTHER" id="PTHR11961">
    <property type="entry name" value="CYTOCHROME C"/>
    <property type="match status" value="1"/>
</dbReference>
<name>A0A238IUH2_9RHOB</name>
<gene>
    <name evidence="10" type="ORF">BOA8489_00034</name>
</gene>
<reference evidence="11" key="1">
    <citation type="submission" date="2017-05" db="EMBL/GenBank/DDBJ databases">
        <authorList>
            <person name="Rodrigo-Torres L."/>
            <person name="Arahal R. D."/>
            <person name="Lucena T."/>
        </authorList>
    </citation>
    <scope>NUCLEOTIDE SEQUENCE [LARGE SCALE GENOMIC DNA]</scope>
    <source>
        <strain evidence="11">CECT 8489</strain>
    </source>
</reference>
<evidence type="ECO:0000256" key="5">
    <source>
        <dbReference type="ARBA" id="ARBA00023004"/>
    </source>
</evidence>
<feature type="compositionally biased region" description="Low complexity" evidence="8">
    <location>
        <begin position="367"/>
        <end position="384"/>
    </location>
</feature>
<dbReference type="Pfam" id="PF00034">
    <property type="entry name" value="Cytochrom_C"/>
    <property type="match status" value="2"/>
</dbReference>
<feature type="domain" description="Cytochrome c" evidence="9">
    <location>
        <begin position="389"/>
        <end position="492"/>
    </location>
</feature>
<sequence length="493" mass="52093">MSKSPNSNILFPAVGGAALLIGGAFAAASVGYGNDRIETLQQSFERERATAQAQALRVSELEASLSEVQSSAAEQLQAIEETTASRVQALEQEVATLRMQVETAGQRGDVALASSSGTATVHSQGVPASGAALGLGRPAFDEEIAAWDVKVLPDGRGLPEGSGDVWTGDEVFAEYCAACHGDFAEGRDAWPVLAGGFDTLDDRDPVKTVGSYWPYLSTVWDYVHRSMPFGAAGTLTDDEVYAITAYILYSNDLVDEDFVLSRETFGDVVMYNADGFIVDDRPVTEYPIWTGEPCMSDCKSAPAEITRRATDVGVTPADDGSMAESQMEKELASLGGVEWGKERVAGSVFMDPNAEPEEEAAAEEAPAEQVASAESTTDATAAAEGPDPSLVAAGESAFRQCASCHQIGEGAKNRSGPQLNGVFGRVVGSVEGFRYSNAIKDASSEGVVWDEETLSGFLADPKGYLNGTRMSFRGVKDEADLAAIIAYLASFQE</sequence>
<feature type="compositionally biased region" description="Acidic residues" evidence="8">
    <location>
        <begin position="355"/>
        <end position="366"/>
    </location>
</feature>
<keyword evidence="11" id="KW-1185">Reference proteome</keyword>
<dbReference type="PRINTS" id="PR00604">
    <property type="entry name" value="CYTCHRMECIAB"/>
</dbReference>
<dbReference type="AlphaFoldDB" id="A0A238IUH2"/>
<evidence type="ECO:0000256" key="3">
    <source>
        <dbReference type="ARBA" id="ARBA00022723"/>
    </source>
</evidence>
<dbReference type="InterPro" id="IPR036909">
    <property type="entry name" value="Cyt_c-like_dom_sf"/>
</dbReference>
<dbReference type="InterPro" id="IPR009056">
    <property type="entry name" value="Cyt_c-like_dom"/>
</dbReference>
<evidence type="ECO:0000256" key="2">
    <source>
        <dbReference type="ARBA" id="ARBA00022617"/>
    </source>
</evidence>
<evidence type="ECO:0000256" key="1">
    <source>
        <dbReference type="ARBA" id="ARBA00022448"/>
    </source>
</evidence>
<keyword evidence="3 6" id="KW-0479">Metal-binding</keyword>
<organism evidence="10 11">
    <name type="scientific">Boseongicola aestuarii</name>
    <dbReference type="NCBI Taxonomy" id="1470561"/>
    <lineage>
        <taxon>Bacteria</taxon>
        <taxon>Pseudomonadati</taxon>
        <taxon>Pseudomonadota</taxon>
        <taxon>Alphaproteobacteria</taxon>
        <taxon>Rhodobacterales</taxon>
        <taxon>Paracoccaceae</taxon>
        <taxon>Boseongicola</taxon>
    </lineage>
</organism>
<keyword evidence="7" id="KW-0175">Coiled coil</keyword>
<dbReference type="Proteomes" id="UP000201838">
    <property type="component" value="Unassembled WGS sequence"/>
</dbReference>
<dbReference type="GO" id="GO:0046872">
    <property type="term" value="F:metal ion binding"/>
    <property type="evidence" value="ECO:0007669"/>
    <property type="project" value="UniProtKB-KW"/>
</dbReference>
<evidence type="ECO:0000256" key="7">
    <source>
        <dbReference type="SAM" id="Coils"/>
    </source>
</evidence>
<dbReference type="PROSITE" id="PS51007">
    <property type="entry name" value="CYTC"/>
    <property type="match status" value="2"/>
</dbReference>
<feature type="coiled-coil region" evidence="7">
    <location>
        <begin position="73"/>
        <end position="107"/>
    </location>
</feature>
<dbReference type="GO" id="GO:0020037">
    <property type="term" value="F:heme binding"/>
    <property type="evidence" value="ECO:0007669"/>
    <property type="project" value="InterPro"/>
</dbReference>
<evidence type="ECO:0000256" key="6">
    <source>
        <dbReference type="PROSITE-ProRule" id="PRU00433"/>
    </source>
</evidence>
<dbReference type="SUPFAM" id="SSF46626">
    <property type="entry name" value="Cytochrome c"/>
    <property type="match status" value="2"/>
</dbReference>
<evidence type="ECO:0000256" key="8">
    <source>
        <dbReference type="SAM" id="MobiDB-lite"/>
    </source>
</evidence>
<accession>A0A238IUH2</accession>
<dbReference type="InterPro" id="IPR002327">
    <property type="entry name" value="Cyt_c_1A/1B"/>
</dbReference>
<keyword evidence="1" id="KW-0813">Transport</keyword>
<proteinExistence type="predicted"/>
<keyword evidence="2 6" id="KW-0349">Heme</keyword>